<evidence type="ECO:0000313" key="3">
    <source>
        <dbReference type="EMBL" id="CAJ1380853.1"/>
    </source>
</evidence>
<dbReference type="Proteomes" id="UP001178507">
    <property type="component" value="Unassembled WGS sequence"/>
</dbReference>
<feature type="region of interest" description="Disordered" evidence="1">
    <location>
        <begin position="3210"/>
        <end position="3269"/>
    </location>
</feature>
<accession>A0AA36MVY7</accession>
<dbReference type="InterPro" id="IPR031248">
    <property type="entry name" value="RNF213"/>
</dbReference>
<keyword evidence="4" id="KW-1185">Reference proteome</keyword>
<name>A0AA36MVY7_9DINO</name>
<dbReference type="InterPro" id="IPR011704">
    <property type="entry name" value="ATPase_dyneun-rel_AAA"/>
</dbReference>
<dbReference type="PANTHER" id="PTHR22605:SF1">
    <property type="entry name" value="RZ-TYPE DOMAIN-CONTAINING PROTEIN"/>
    <property type="match status" value="1"/>
</dbReference>
<protein>
    <recommendedName>
        <fullName evidence="2">AAA+ ATPase domain-containing protein</fullName>
    </recommendedName>
</protein>
<dbReference type="InterPro" id="IPR027417">
    <property type="entry name" value="P-loop_NTPase"/>
</dbReference>
<dbReference type="InterPro" id="IPR003593">
    <property type="entry name" value="AAA+_ATPase"/>
</dbReference>
<reference evidence="3" key="1">
    <citation type="submission" date="2023-08" db="EMBL/GenBank/DDBJ databases">
        <authorList>
            <person name="Chen Y."/>
            <person name="Shah S."/>
            <person name="Dougan E. K."/>
            <person name="Thang M."/>
            <person name="Chan C."/>
        </authorList>
    </citation>
    <scope>NUCLEOTIDE SEQUENCE</scope>
</reference>
<dbReference type="GO" id="GO:0004842">
    <property type="term" value="F:ubiquitin-protein transferase activity"/>
    <property type="evidence" value="ECO:0007669"/>
    <property type="project" value="InterPro"/>
</dbReference>
<evidence type="ECO:0000259" key="2">
    <source>
        <dbReference type="SMART" id="SM00382"/>
    </source>
</evidence>
<dbReference type="GO" id="GO:0016887">
    <property type="term" value="F:ATP hydrolysis activity"/>
    <property type="evidence" value="ECO:0007669"/>
    <property type="project" value="InterPro"/>
</dbReference>
<dbReference type="EMBL" id="CAUJNA010000753">
    <property type="protein sequence ID" value="CAJ1380853.1"/>
    <property type="molecule type" value="Genomic_DNA"/>
</dbReference>
<dbReference type="Pfam" id="PF07728">
    <property type="entry name" value="AAA_5"/>
    <property type="match status" value="1"/>
</dbReference>
<evidence type="ECO:0000256" key="1">
    <source>
        <dbReference type="SAM" id="MobiDB-lite"/>
    </source>
</evidence>
<feature type="domain" description="AAA+ ATPase" evidence="2">
    <location>
        <begin position="490"/>
        <end position="655"/>
    </location>
</feature>
<dbReference type="PANTHER" id="PTHR22605">
    <property type="entry name" value="RZ-TYPE DOMAIN-CONTAINING PROTEIN"/>
    <property type="match status" value="1"/>
</dbReference>
<sequence length="3269" mass="362525">MIVMAAAMSLRSSAAEAQDKQTCTDPQDQDASAALQEAMAGRVLDARISATTAWAFNHGDSLRFIGDQGQLPAAVQRLWNTWNGMMIPSLPQSLGEARQPELREALLEVMSGHGMNDERLDHAFRGFVLTRDNMVKLVDVAERLRAGLLCILMGEAGCGKTVLLRLTSQLLGAGKLDEQQVHAGTTEQQICQALESAEEQARENQRAQKDGNVEKLVIQFWDELNTCPHQPLFKQILVDRINPWTGEPIHQSVRFVAACNPWRRSSGGASFGFESPSMGDRLAGLAYRVHPLPESLFGYLSSFGQLDSETEAQYVEKMAAQEPQVLNVDDQPPNLSEDMCKTAAACVRTAHEYFRNLGSCVSLRDPSRLFKLWCFIRWERQARGIPLGPGSDAVSLVLALHLTYELRLPEMDKREQMLATILQESHLGELLRSHCISWSERGDHNRVSTWKRLVKQEEDYWLSAIDVPDNIARIRALRENMHAALMCSMTRTPIFILGKPGCSKSLTVSLLISALTDPYSPKLTHLGVSFSVQPYQGSRQSTSVSLLQVFEKALDRQNKLGQLNRRTRPLALVLLDEVGLAEQSPHNPLKVLHARLEPRRPEEAVAVIAISNWELDRSKMSRGLLLACPPPSLLDLQEIALAIIRAYLAHETDIRSQLEASIKHIAAAFMDILRNQDPRDFHGLRDWYGMCSYAARLLLAADVKMDLRSEDAKQGGSMKAVSHALVEEARRLVEHCRATELKFVPAQWALQMAVLNNVSGNSRLSRDGSSALAKLIGSLRMDDQNLPVPPLELIYPGVQAVSNRLDSLLGDVGGRHIMVITDSPVPVIAWVEHRARVVSNWNPESLVGSPLQQDQVSTDMYAQSMIQAAIVSMAQERRLLILENLSIIYAALYDVFNSNYSRAGGPDSQRYCRIAREGFCNPRCAVADQFKAVLVVTRAKAASYEPALLNRFAKLEVEPFDLLDKDAFLEWEEEVTARCPAMRGSNKATPTDAVAACPVDPFRPGFTSLLETVALSADMRNAEASLPTAVTTKDRLLWPLFSPEFAPQAQHAAAGSWCDSSKSYFGELLQDLHHAQQGIEEHAICPLLVPTFSASHQKLELDAVPAAHRDLKLVSEIQMHAMASQAMLRESIRAHIQRVQNALGEVSEVHRGATFLSALHVHVNMKQDDAQDIVDYVRFQIEWCARQIQDALMNAPAMSAVHCLALVVHGVRGSDSDRSIRPFLLAGPHTEPSNCPVSTRTWTGIAVDHFSHLLPWGMRPEKLSNATIKEMLGIEDESTDTFCLILADALPHVVPRFRQESQHVDCFMVIRQLMQAIHGKPELVRAIRAVLAEELSQEEVNWRMEVAQDIELLRRTGPFQLALLSHLRQDDKILPAMQAVWQHSLHTSCPSGQETEPPSLELRKRFWQGVARALLNDFLGQQTPPQHMQLLCQLQEKQILLMPGSTVVMQLLLPQVLSSGVLQREDFAHSLLECSHRLGVMMQRCLPGALWEALQQDGASMSKIGLLGDDVITEIAARACAAMLEWPGNAIFESVRSHLHKLTAIVVSNVTQQAPAAAVLADEDLPPRALLPAIAAASLLPVSEYVASLQVRFGVLKVCWRDSLEGFLANWPASASFQMIRDCGIQAAFRLHAKDLETKLEENDSFVGKQALGQLAIAIEDFLMTTKSRDSELVRVAVVNHMLAAHGTEGETEIRRHMRRDENLIPALYGLMQLDEVKYSTPLVGMYYSLKLLSEESKDARDSLDASQSLLRKVIARSDDSFSHLSQVKTYLQQISVYLMEHLVSRVWSTVFRDWKAAEEVSQAVLQEFGLLMSGQETGAPSSMSVMGLLNEYLPPPDASIGWDTPFLACLADALSLTAQLGEILSKVAEQAISKRKSAKKALEILQKAFNEALKVMEASAPQSRAQIFVALVLARELMVHSVGVVEKALQEENPDKFGAFLDCFVRMLQVACVRGLPALALQETQLCTYKGQKLRVNQLPTAFASLYMVAATRRRERPVPTDVALRQLFEVVAEKAGQAGDGPVHQLHQLLHNCQAEAVAASNSLGLSMLLPEAPEVKDLLHCVDQIGSEEAAASEQSVAHFTQLCADSRNKFRDLLRCMRAVGEMACMQRSAADDETADKALRISARLPDVLGAALQLFQVGETGEAEHDAGEAEHAAEGRDEPLFDWNRDLLDMTGDDAWRSSILAHVVCLLGATQKEVIRKQDLPPAVLPFAAFVDLDAQALNTTYWPGVPDNSWHGLRYSGMFKHNLPPNGNIVWAECECGYRYCYAECGAPVSQAPCASPEGQGRCTRQNGGQNYNFAAGQRLIAVVVTAAPHGDGWPPIYHAVRQYNEAFSPPGNRPGLFALTEADLETSVKRENRTAVSNSLMTETVRQDWNEPLGKPPPANTGLDRVTFRVLHLLIHASALISVGMQWVQQGPDSIVNLLQEHLRREARMNPVRDANDTVWYFMANLEADLQALSKLLKKDGIEVATLFVHAVLHRLGDLEPGQQPAPSALRSHEERVAYENWFHEIVVLPVLGEITAAGDYTLPGVHDLRRRAGQTKDPNVVLTTDMLARRAPPADAWGCMEDRVRRSMLLHLMRPLIFPVAEIAESTYEELVAASNGGRGLTILRLAMAGFDESKAWKVQAELLRAASLAWVLPFMRYVREKEGGRIDIRAARRTTMRQWLDMRDDHERLHAWSLFRNCEAAWNATLAAGNVQVGCGHLTLPEWTADSPLALSCPVVDPEKLRHGDLAIGNYAHPPEHCAAVALHELALNHNKVLAHIHKYLEEGDACHIRARVHPAAKRCTPSGQCQPADLQNEQVRLVQHTVMSDLFVFPGQMETTCVEDSPAEAPHVLEGDEIGPRTFRLDYNIDSLLQTFYHVPWGADCPARGDHDFPAMENDLALRLVAGRPPLQVCSEDHKEFQSDIDPFPYNIFHGDVNVRILTRVKSCQVVPQMSLRKALSVQRAEQLETDLYRDTAHALEVSKITGDLITLLLGVRTTSIFRSDMTLLEFINLLLLVDQMAPKQVRQCESHPDALKRIESMQDIATIPLNALVALHLLSRDILAMTRGVSIKTKDSDAEYADSKELPEDMKSRMEGLKKEFPQALPVACRLVARCAYLASELPSAIRDPTLEMEAPSLCMMAQEMDVVDELEEVIGEEPSESWEELVPSSLLCWNECQEGHVLEAVKMYRECWREIREPFLAPPKPVLGAADPAVGGGMVTRSSWQKPQVGGVRRQPRKKREVAGLADSSDSSDDWALIGTAPAQREASTAAAPDLAEP</sequence>
<dbReference type="SMART" id="SM00382">
    <property type="entry name" value="AAA"/>
    <property type="match status" value="2"/>
</dbReference>
<evidence type="ECO:0000313" key="4">
    <source>
        <dbReference type="Proteomes" id="UP001178507"/>
    </source>
</evidence>
<gene>
    <name evidence="3" type="ORF">EVOR1521_LOCUS8695</name>
</gene>
<comment type="caution">
    <text evidence="3">The sequence shown here is derived from an EMBL/GenBank/DDBJ whole genome shotgun (WGS) entry which is preliminary data.</text>
</comment>
<dbReference type="SUPFAM" id="SSF52540">
    <property type="entry name" value="P-loop containing nucleoside triphosphate hydrolases"/>
    <property type="match status" value="2"/>
</dbReference>
<proteinExistence type="predicted"/>
<organism evidence="3 4">
    <name type="scientific">Effrenium voratum</name>
    <dbReference type="NCBI Taxonomy" id="2562239"/>
    <lineage>
        <taxon>Eukaryota</taxon>
        <taxon>Sar</taxon>
        <taxon>Alveolata</taxon>
        <taxon>Dinophyceae</taxon>
        <taxon>Suessiales</taxon>
        <taxon>Symbiodiniaceae</taxon>
        <taxon>Effrenium</taxon>
    </lineage>
</organism>
<feature type="domain" description="AAA+ ATPase" evidence="2">
    <location>
        <begin position="146"/>
        <end position="295"/>
    </location>
</feature>
<dbReference type="Gene3D" id="3.40.50.300">
    <property type="entry name" value="P-loop containing nucleotide triphosphate hydrolases"/>
    <property type="match status" value="1"/>
</dbReference>
<dbReference type="GO" id="GO:0005524">
    <property type="term" value="F:ATP binding"/>
    <property type="evidence" value="ECO:0007669"/>
    <property type="project" value="InterPro"/>
</dbReference>